<evidence type="ECO:0000313" key="2">
    <source>
        <dbReference type="EMBL" id="CAF4532019.1"/>
    </source>
</evidence>
<dbReference type="Proteomes" id="UP000663848">
    <property type="component" value="Unassembled WGS sequence"/>
</dbReference>
<dbReference type="EMBL" id="CAJOBR010009257">
    <property type="protein sequence ID" value="CAF4890518.1"/>
    <property type="molecule type" value="Genomic_DNA"/>
</dbReference>
<dbReference type="Proteomes" id="UP000663838">
    <property type="component" value="Unassembled WGS sequence"/>
</dbReference>
<evidence type="ECO:0000313" key="5">
    <source>
        <dbReference type="Proteomes" id="UP000663851"/>
    </source>
</evidence>
<sequence length="197" mass="22238">MKCSIDTCGFTHDSIPLCITLQQSGAIIENDNKFVFIFKINGNNDIVCFPIVTLDDNQTYPPEYCSNCNYSIKNIELPVHKQVLIKRPIYLIYCADRSIRSKDLFKGGITLTDINNVQHSYTPTSCFMIRRYSDTLLLLKKNPTNYYSIRNLNKTAQGKMKIVSRADVDGATHLLIQDGDRFFSAGLLAVQVPDGVN</sequence>
<dbReference type="EMBL" id="CAJOBQ010000053">
    <property type="protein sequence ID" value="CAF4234772.1"/>
    <property type="molecule type" value="Genomic_DNA"/>
</dbReference>
<reference evidence="2" key="1">
    <citation type="submission" date="2021-02" db="EMBL/GenBank/DDBJ databases">
        <authorList>
            <person name="Nowell W R."/>
        </authorList>
    </citation>
    <scope>NUCLEOTIDE SEQUENCE</scope>
</reference>
<organism evidence="2 5">
    <name type="scientific">Rotaria socialis</name>
    <dbReference type="NCBI Taxonomy" id="392032"/>
    <lineage>
        <taxon>Eukaryota</taxon>
        <taxon>Metazoa</taxon>
        <taxon>Spiralia</taxon>
        <taxon>Gnathifera</taxon>
        <taxon>Rotifera</taxon>
        <taxon>Eurotatoria</taxon>
        <taxon>Bdelloidea</taxon>
        <taxon>Philodinida</taxon>
        <taxon>Philodinidae</taxon>
        <taxon>Rotaria</taxon>
    </lineage>
</organism>
<dbReference type="Proteomes" id="UP000663851">
    <property type="component" value="Unassembled WGS sequence"/>
</dbReference>
<accession>A0A820XHW7</accession>
<protein>
    <submittedName>
        <fullName evidence="2">Uncharacterized protein</fullName>
    </submittedName>
</protein>
<proteinExistence type="predicted"/>
<evidence type="ECO:0000313" key="1">
    <source>
        <dbReference type="EMBL" id="CAF4234772.1"/>
    </source>
</evidence>
<comment type="caution">
    <text evidence="2">The sequence shown here is derived from an EMBL/GenBank/DDBJ whole genome shotgun (WGS) entry which is preliminary data.</text>
</comment>
<dbReference type="EMBL" id="CAJOBS010003344">
    <property type="protein sequence ID" value="CAF4853423.1"/>
    <property type="molecule type" value="Genomic_DNA"/>
</dbReference>
<dbReference type="EMBL" id="CAJOBO010004875">
    <property type="protein sequence ID" value="CAF4532019.1"/>
    <property type="molecule type" value="Genomic_DNA"/>
</dbReference>
<evidence type="ECO:0000313" key="4">
    <source>
        <dbReference type="EMBL" id="CAF4890518.1"/>
    </source>
</evidence>
<name>A0A820XHW7_9BILA</name>
<dbReference type="Proteomes" id="UP000663862">
    <property type="component" value="Unassembled WGS sequence"/>
</dbReference>
<gene>
    <name evidence="2" type="ORF">HFQ381_LOCUS29784</name>
    <name evidence="4" type="ORF">QYT958_LOCUS30053</name>
    <name evidence="3" type="ORF">TOA249_LOCUS27077</name>
    <name evidence="1" type="ORF">TSG867_LOCUS2095</name>
</gene>
<dbReference type="AlphaFoldDB" id="A0A820XHW7"/>
<evidence type="ECO:0000313" key="3">
    <source>
        <dbReference type="EMBL" id="CAF4853423.1"/>
    </source>
</evidence>